<evidence type="ECO:0000256" key="2">
    <source>
        <dbReference type="ARBA" id="ARBA00022692"/>
    </source>
</evidence>
<keyword evidence="3" id="KW-0999">Mitochondrion inner membrane</keyword>
<keyword evidence="6" id="KW-0472">Membrane</keyword>
<evidence type="ECO:0000313" key="9">
    <source>
        <dbReference type="Proteomes" id="UP000218209"/>
    </source>
</evidence>
<dbReference type="Proteomes" id="UP000218209">
    <property type="component" value="Unassembled WGS sequence"/>
</dbReference>
<dbReference type="OrthoDB" id="1913277at2759"/>
<dbReference type="InterPro" id="IPR039205">
    <property type="entry name" value="NDUFA11"/>
</dbReference>
<feature type="signal peptide" evidence="7">
    <location>
        <begin position="1"/>
        <end position="32"/>
    </location>
</feature>
<keyword evidence="9" id="KW-1185">Reference proteome</keyword>
<sequence length="175" mass="18424">MESGWTLTHLRASARCLCLLLPLFLQLARVFSASCVCTCVSGACRCDYRGDSKRPSPWPCPPQPLRMVGRTTLVYTAMGGIFASVEDTMSSLRDGRKDIWNGAVAGCAAGMVFGVNSQKLSVGAGMCATLAATSAFLEAVNLTLGPAERVPADVKLAKQWGLAPPAAEPATAKEE</sequence>
<dbReference type="EMBL" id="KV920362">
    <property type="protein sequence ID" value="OSX68561.1"/>
    <property type="molecule type" value="Genomic_DNA"/>
</dbReference>
<dbReference type="PANTHER" id="PTHR21382:SF1">
    <property type="entry name" value="NADH DEHYDROGENASE [UBIQUINONE] 1 ALPHA SUBCOMPLEX SUBUNIT 11"/>
    <property type="match status" value="1"/>
</dbReference>
<keyword evidence="7" id="KW-0732">Signal</keyword>
<dbReference type="GO" id="GO:0045271">
    <property type="term" value="C:respiratory chain complex I"/>
    <property type="evidence" value="ECO:0007669"/>
    <property type="project" value="InterPro"/>
</dbReference>
<dbReference type="GO" id="GO:0005743">
    <property type="term" value="C:mitochondrial inner membrane"/>
    <property type="evidence" value="ECO:0007669"/>
    <property type="project" value="UniProtKB-SubCell"/>
</dbReference>
<evidence type="ECO:0000256" key="3">
    <source>
        <dbReference type="ARBA" id="ARBA00022792"/>
    </source>
</evidence>
<organism evidence="8 9">
    <name type="scientific">Porphyra umbilicalis</name>
    <name type="common">Purple laver</name>
    <name type="synonym">Red alga</name>
    <dbReference type="NCBI Taxonomy" id="2786"/>
    <lineage>
        <taxon>Eukaryota</taxon>
        <taxon>Rhodophyta</taxon>
        <taxon>Bangiophyceae</taxon>
        <taxon>Bangiales</taxon>
        <taxon>Bangiaceae</taxon>
        <taxon>Porphyra</taxon>
    </lineage>
</organism>
<evidence type="ECO:0000256" key="4">
    <source>
        <dbReference type="ARBA" id="ARBA00022989"/>
    </source>
</evidence>
<protein>
    <submittedName>
        <fullName evidence="8">Uncharacterized protein</fullName>
    </submittedName>
</protein>
<evidence type="ECO:0000256" key="1">
    <source>
        <dbReference type="ARBA" id="ARBA00004448"/>
    </source>
</evidence>
<name>A0A1X6NIV5_PORUM</name>
<evidence type="ECO:0000256" key="6">
    <source>
        <dbReference type="ARBA" id="ARBA00023136"/>
    </source>
</evidence>
<dbReference type="AlphaFoldDB" id="A0A1X6NIV5"/>
<keyword evidence="5" id="KW-0496">Mitochondrion</keyword>
<gene>
    <name evidence="8" type="ORF">BU14_2578s0001</name>
</gene>
<feature type="chain" id="PRO_5012891586" evidence="7">
    <location>
        <begin position="33"/>
        <end position="175"/>
    </location>
</feature>
<keyword evidence="4" id="KW-1133">Transmembrane helix</keyword>
<evidence type="ECO:0000256" key="5">
    <source>
        <dbReference type="ARBA" id="ARBA00023128"/>
    </source>
</evidence>
<proteinExistence type="predicted"/>
<keyword evidence="2" id="KW-0812">Transmembrane</keyword>
<accession>A0A1X6NIV5</accession>
<reference evidence="8 9" key="1">
    <citation type="submission" date="2017-03" db="EMBL/GenBank/DDBJ databases">
        <title>WGS assembly of Porphyra umbilicalis.</title>
        <authorList>
            <person name="Brawley S.H."/>
            <person name="Blouin N.A."/>
            <person name="Ficko-Blean E."/>
            <person name="Wheeler G.L."/>
            <person name="Lohr M."/>
            <person name="Goodson H.V."/>
            <person name="Jenkins J.W."/>
            <person name="Blaby-Haas C.E."/>
            <person name="Helliwell K.E."/>
            <person name="Chan C."/>
            <person name="Marriage T."/>
            <person name="Bhattacharya D."/>
            <person name="Klein A.S."/>
            <person name="Badis Y."/>
            <person name="Brodie J."/>
            <person name="Cao Y."/>
            <person name="Collen J."/>
            <person name="Dittami S.M."/>
            <person name="Gachon C.M."/>
            <person name="Green B.R."/>
            <person name="Karpowicz S."/>
            <person name="Kim J.W."/>
            <person name="Kudahl U."/>
            <person name="Lin S."/>
            <person name="Michel G."/>
            <person name="Mittag M."/>
            <person name="Olson B.J."/>
            <person name="Pangilinan J."/>
            <person name="Peng Y."/>
            <person name="Qiu H."/>
            <person name="Shu S."/>
            <person name="Singer J.T."/>
            <person name="Smith A.G."/>
            <person name="Sprecher B.N."/>
            <person name="Wagner V."/>
            <person name="Wang W."/>
            <person name="Wang Z.-Y."/>
            <person name="Yan J."/>
            <person name="Yarish C."/>
            <person name="Zoeuner-Riek S."/>
            <person name="Zhuang Y."/>
            <person name="Zou Y."/>
            <person name="Lindquist E.A."/>
            <person name="Grimwood J."/>
            <person name="Barry K."/>
            <person name="Rokhsar D.S."/>
            <person name="Schmutz J."/>
            <person name="Stiller J.W."/>
            <person name="Grossman A.R."/>
            <person name="Prochnik S.E."/>
        </authorList>
    </citation>
    <scope>NUCLEOTIDE SEQUENCE [LARGE SCALE GENOMIC DNA]</scope>
    <source>
        <strain evidence="8">4086291</strain>
    </source>
</reference>
<dbReference type="PANTHER" id="PTHR21382">
    <property type="entry name" value="NADH-UBIQUINONE OXIDOREDUCTASE SUBUNIT"/>
    <property type="match status" value="1"/>
</dbReference>
<dbReference type="GO" id="GO:0006120">
    <property type="term" value="P:mitochondrial electron transport, NADH to ubiquinone"/>
    <property type="evidence" value="ECO:0007669"/>
    <property type="project" value="InterPro"/>
</dbReference>
<dbReference type="Pfam" id="PF02466">
    <property type="entry name" value="Tim17"/>
    <property type="match status" value="1"/>
</dbReference>
<comment type="subcellular location">
    <subcellularLocation>
        <location evidence="1">Mitochondrion inner membrane</location>
        <topology evidence="1">Multi-pass membrane protein</topology>
    </subcellularLocation>
</comment>
<evidence type="ECO:0000256" key="7">
    <source>
        <dbReference type="SAM" id="SignalP"/>
    </source>
</evidence>
<evidence type="ECO:0000313" key="8">
    <source>
        <dbReference type="EMBL" id="OSX68561.1"/>
    </source>
</evidence>